<evidence type="ECO:0000259" key="1">
    <source>
        <dbReference type="Pfam" id="PF01909"/>
    </source>
</evidence>
<gene>
    <name evidence="2" type="ordered locus">PAB0900</name>
</gene>
<dbReference type="SUPFAM" id="SSF81301">
    <property type="entry name" value="Nucleotidyltransferase"/>
    <property type="match status" value="1"/>
</dbReference>
<dbReference type="PATRIC" id="fig|272844.11.peg.1445"/>
<dbReference type="HOGENOM" id="CLU_130257_9_4_2"/>
<name>Q9UYZ8_PYRAB</name>
<dbReference type="EMBL" id="HE613800">
    <property type="protein sequence ID" value="CCE70802.1"/>
    <property type="molecule type" value="Genomic_DNA"/>
</dbReference>
<evidence type="ECO:0000313" key="5">
    <source>
        <dbReference type="Proteomes" id="UP000009139"/>
    </source>
</evidence>
<dbReference type="OrthoDB" id="9287at2157"/>
<dbReference type="InterPro" id="IPR002934">
    <property type="entry name" value="Polymerase_NTP_transf_dom"/>
</dbReference>
<dbReference type="Proteomes" id="UP000009139">
    <property type="component" value="Chromosome"/>
</dbReference>
<accession>Q9UYZ8</accession>
<evidence type="ECO:0000313" key="2">
    <source>
        <dbReference type="EMBL" id="CAB50264.1"/>
    </source>
</evidence>
<dbReference type="PANTHER" id="PTHR43449:SF3">
    <property type="entry name" value="POLYMERASE NUCLEOTIDYL TRANSFERASE DOMAIN-CONTAINING PROTEIN"/>
    <property type="match status" value="1"/>
</dbReference>
<reference evidence="3 5" key="5">
    <citation type="journal article" date="2012" name="Curr. Microbiol.">
        <title>Re-annotation of two hyperthermophilic archaea Pyrococcus abyssi GE5 and Pyrococcus furiosus DSM 3638.</title>
        <authorList>
            <person name="Gao J."/>
            <person name="Wang J."/>
        </authorList>
    </citation>
    <scope>GENOME REANNOTATION</scope>
    <source>
        <strain evidence="3">GE5</strain>
        <strain evidence="5">GE5 / Orsay</strain>
    </source>
</reference>
<reference evidence="2" key="1">
    <citation type="submission" date="1999-07" db="EMBL/GenBank/DDBJ databases">
        <authorList>
            <person name="Genoscope"/>
        </authorList>
    </citation>
    <scope>NUCLEOTIDE SEQUENCE</scope>
    <source>
        <strain evidence="2">Orsay</strain>
    </source>
</reference>
<dbReference type="GO" id="GO:0016779">
    <property type="term" value="F:nucleotidyltransferase activity"/>
    <property type="evidence" value="ECO:0007669"/>
    <property type="project" value="InterPro"/>
</dbReference>
<organism evidence="2 4">
    <name type="scientific">Pyrococcus abyssi (strain GE5 / Orsay)</name>
    <dbReference type="NCBI Taxonomy" id="272844"/>
    <lineage>
        <taxon>Archaea</taxon>
        <taxon>Methanobacteriati</taxon>
        <taxon>Methanobacteriota</taxon>
        <taxon>Thermococci</taxon>
        <taxon>Thermococcales</taxon>
        <taxon>Thermococcaceae</taxon>
        <taxon>Pyrococcus</taxon>
    </lineage>
</organism>
<dbReference type="STRING" id="272844.PAB0900"/>
<reference evidence="2" key="2">
    <citation type="journal article" date="2000" name="J. Mol. Biol.">
        <title>Archaeal homologs of eukaryotic methylation guide small nucleolar RNAs: lessons from the Pyrococcus genomes.</title>
        <authorList>
            <person name="Gaspin C."/>
            <person name="Cavaille J."/>
            <person name="Erauso G."/>
        </authorList>
    </citation>
    <scope>NUCLEOTIDE SEQUENCE</scope>
    <source>
        <strain evidence="2">Orsay</strain>
    </source>
</reference>
<dbReference type="AlphaFoldDB" id="Q9UYZ8"/>
<dbReference type="Pfam" id="PF01909">
    <property type="entry name" value="NTP_transf_2"/>
    <property type="match status" value="1"/>
</dbReference>
<dbReference type="InterPro" id="IPR043519">
    <property type="entry name" value="NT_sf"/>
</dbReference>
<protein>
    <submittedName>
        <fullName evidence="2 3">Nucleotidyltransferase</fullName>
    </submittedName>
</protein>
<evidence type="ECO:0000313" key="3">
    <source>
        <dbReference type="EMBL" id="CCE70802.1"/>
    </source>
</evidence>
<sequence>MQTETWALRIAKVIKKHYPDAKIIFFGSRARGDYLKDSDYDIIIVSESFKGKHFTDRSSEVLRVLWKEGIVGDFEVLCYTPEEFERKKKAYGIVREALREGIIV</sequence>
<keyword evidence="3" id="KW-0808">Transferase</keyword>
<reference evidence="2 4" key="4">
    <citation type="journal article" date="2003" name="Mol. Microbiol.">
        <title>An integrated analysis of the genome of the hyperthermophilic archaeon Pyrococcus abyssi.</title>
        <authorList>
            <person name="Cohen G."/>
            <person name="Barbe V."/>
            <person name="Flament D."/>
            <person name="Galperin M."/>
            <person name="Heilig R."/>
            <person name="Ripp R."/>
            <person name="Lecompte O."/>
            <person name="Prieur D."/>
            <person name="Poch O."/>
            <person name="Quellerou J."/>
            <person name="Thierry J.C."/>
            <person name="Van der Oost J."/>
            <person name="Weissenbach J."/>
            <person name="Zivanovic Y."/>
            <person name="Forterre P."/>
        </authorList>
    </citation>
    <scope>NUCLEOTIDE SEQUENCE [LARGE SCALE GENOMIC DNA]</scope>
    <source>
        <strain evidence="4">GE5 / Orsay</strain>
        <strain evidence="2">Orsay</strain>
    </source>
</reference>
<dbReference type="PIR" id="C75046">
    <property type="entry name" value="C75046"/>
</dbReference>
<evidence type="ECO:0000313" key="4">
    <source>
        <dbReference type="Proteomes" id="UP000000810"/>
    </source>
</evidence>
<proteinExistence type="predicted"/>
<keyword evidence="4" id="KW-1185">Reference proteome</keyword>
<dbReference type="EMBL" id="AJ248287">
    <property type="protein sequence ID" value="CAB50264.1"/>
    <property type="molecule type" value="Genomic_DNA"/>
</dbReference>
<dbReference type="RefSeq" id="WP_010868474.1">
    <property type="nucleotide sequence ID" value="NC_000868.1"/>
</dbReference>
<dbReference type="KEGG" id="pab:PAB0900"/>
<dbReference type="eggNOG" id="arCOG01195">
    <property type="taxonomic scope" value="Archaea"/>
</dbReference>
<dbReference type="Proteomes" id="UP000000810">
    <property type="component" value="Chromosome"/>
</dbReference>
<dbReference type="CDD" id="cd05403">
    <property type="entry name" value="NT_KNTase_like"/>
    <property type="match status" value="1"/>
</dbReference>
<dbReference type="Gene3D" id="3.30.460.10">
    <property type="entry name" value="Beta Polymerase, domain 2"/>
    <property type="match status" value="1"/>
</dbReference>
<dbReference type="PANTHER" id="PTHR43449">
    <property type="entry name" value="NUCLEOTIDYLTRANSFERASE"/>
    <property type="match status" value="1"/>
</dbReference>
<reference evidence="2" key="3">
    <citation type="journal article" date="2001" name="Genome Res.">
        <title>Genome evolution at the genus level: comparison of three complete genomes of hyperthermophilic archaea.</title>
        <authorList>
            <person name="Lecompte O."/>
            <person name="Ripp R."/>
            <person name="Puzos-Barbe V."/>
            <person name="Duprat S."/>
            <person name="Heilig R."/>
            <person name="Dietrich J."/>
            <person name="Thierry J.C."/>
            <person name="Poch O."/>
        </authorList>
    </citation>
    <scope>NUCLEOTIDE SEQUENCE</scope>
    <source>
        <strain evidence="2">Orsay</strain>
    </source>
</reference>
<feature type="domain" description="Polymerase nucleotidyl transferase" evidence="1">
    <location>
        <begin position="9"/>
        <end position="86"/>
    </location>
</feature>